<dbReference type="PROSITE" id="PS51257">
    <property type="entry name" value="PROKAR_LIPOPROTEIN"/>
    <property type="match status" value="1"/>
</dbReference>
<feature type="compositionally biased region" description="Low complexity" evidence="5">
    <location>
        <begin position="27"/>
        <end position="36"/>
    </location>
</feature>
<evidence type="ECO:0000256" key="2">
    <source>
        <dbReference type="ARBA" id="ARBA00022448"/>
    </source>
</evidence>
<dbReference type="InterPro" id="IPR000709">
    <property type="entry name" value="Leu_Ile_Val-bd"/>
</dbReference>
<dbReference type="PANTHER" id="PTHR30483:SF6">
    <property type="entry name" value="PERIPLASMIC BINDING PROTEIN OF ABC TRANSPORTER FOR NATURAL AMINO ACIDS"/>
    <property type="match status" value="1"/>
</dbReference>
<keyword evidence="3" id="KW-0732">Signal</keyword>
<dbReference type="InterPro" id="IPR051010">
    <property type="entry name" value="BCAA_transport"/>
</dbReference>
<evidence type="ECO:0000313" key="7">
    <source>
        <dbReference type="EMBL" id="GAQ25903.1"/>
    </source>
</evidence>
<evidence type="ECO:0000313" key="8">
    <source>
        <dbReference type="Proteomes" id="UP000062160"/>
    </source>
</evidence>
<dbReference type="Proteomes" id="UP000062160">
    <property type="component" value="Unassembled WGS sequence"/>
</dbReference>
<dbReference type="GO" id="GO:0006865">
    <property type="term" value="P:amino acid transport"/>
    <property type="evidence" value="ECO:0007669"/>
    <property type="project" value="UniProtKB-KW"/>
</dbReference>
<accession>A0A0U9HP64</accession>
<keyword evidence="4" id="KW-0029">Amino-acid transport</keyword>
<feature type="domain" description="Leucine-binding protein" evidence="6">
    <location>
        <begin position="47"/>
        <end position="390"/>
    </location>
</feature>
<dbReference type="CDD" id="cd06347">
    <property type="entry name" value="PBP1_ABC_LivK_ligand_binding-like"/>
    <property type="match status" value="1"/>
</dbReference>
<dbReference type="STRING" id="224999.GCA_001485475_01939"/>
<evidence type="ECO:0000256" key="4">
    <source>
        <dbReference type="ARBA" id="ARBA00022970"/>
    </source>
</evidence>
<dbReference type="Gene3D" id="3.40.50.2300">
    <property type="match status" value="2"/>
</dbReference>
<dbReference type="OrthoDB" id="9783240at2"/>
<protein>
    <submittedName>
        <fullName evidence="7">Branched-chain amino acid transport system substrate-binding protein</fullName>
    </submittedName>
</protein>
<dbReference type="AlphaFoldDB" id="A0A0U9HP64"/>
<evidence type="ECO:0000259" key="6">
    <source>
        <dbReference type="Pfam" id="PF13458"/>
    </source>
</evidence>
<gene>
    <name evidence="7" type="ORF">TSYNT_9153</name>
</gene>
<dbReference type="PANTHER" id="PTHR30483">
    <property type="entry name" value="LEUCINE-SPECIFIC-BINDING PROTEIN"/>
    <property type="match status" value="1"/>
</dbReference>
<dbReference type="RefSeq" id="WP_059033535.1">
    <property type="nucleotide sequence ID" value="NZ_DF977003.1"/>
</dbReference>
<reference evidence="7" key="1">
    <citation type="journal article" date="2016" name="Genome Announc.">
        <title>Draft Genome Sequence of the Syntrophic Lactate-Degrading Bacterium Tepidanaerobacter syntrophicus JLT.</title>
        <authorList>
            <person name="Matsuura N."/>
            <person name="Ohashi A."/>
            <person name="Tourlousse D.M."/>
            <person name="Sekiguchi Y."/>
        </authorList>
    </citation>
    <scope>NUCLEOTIDE SEQUENCE [LARGE SCALE GENOMIC DNA]</scope>
    <source>
        <strain evidence="7">JL</strain>
    </source>
</reference>
<dbReference type="InterPro" id="IPR028082">
    <property type="entry name" value="Peripla_BP_I"/>
</dbReference>
<feature type="region of interest" description="Disordered" evidence="5">
    <location>
        <begin position="23"/>
        <end position="43"/>
    </location>
</feature>
<sequence length="400" mass="42910">MLKKLIVLLLTVVLLVTVAGCGGGSTQQGSQTEQNGAASNESGDKEPIKIGYIGALSGETALWGQAGLNGMLLAEKDINDACGILGRQVKVISYDGKGEPLDSVNALNKLIDQDKCVAVVGTNFSSCNIPMASVADEKKVPVIATAASSPLVTVDESGKLHPYSFRIGFTDPFQGRVIASYAYKELNIKNAAILTNIADAYSTGITQYLIDEFTKLGGKIVAHENASSGDNDFRAQLSKIKAAKPEALFIPWIYKDVALIVKQARELGIDCVFIGADGWDSQDLPKLAGDAIEGGYFCSRPGFNTPEAKKFAERYQSVYKITPEAECLFGYDGLMWIKDAIEREGAADSESIRKGLESTTNFTGLLGKMSVDPKTHDPVRDAAIFKIEGGQVKFVQIYTP</sequence>
<dbReference type="SUPFAM" id="SSF53822">
    <property type="entry name" value="Periplasmic binding protein-like I"/>
    <property type="match status" value="1"/>
</dbReference>
<dbReference type="InterPro" id="IPR028081">
    <property type="entry name" value="Leu-bd"/>
</dbReference>
<dbReference type="PRINTS" id="PR00337">
    <property type="entry name" value="LEUILEVALBP"/>
</dbReference>
<proteinExistence type="inferred from homology"/>
<dbReference type="EMBL" id="DF977003">
    <property type="protein sequence ID" value="GAQ25903.1"/>
    <property type="molecule type" value="Genomic_DNA"/>
</dbReference>
<evidence type="ECO:0000256" key="5">
    <source>
        <dbReference type="SAM" id="MobiDB-lite"/>
    </source>
</evidence>
<name>A0A0U9HP64_9FIRM</name>
<evidence type="ECO:0000256" key="3">
    <source>
        <dbReference type="ARBA" id="ARBA00022729"/>
    </source>
</evidence>
<dbReference type="Pfam" id="PF13458">
    <property type="entry name" value="Peripla_BP_6"/>
    <property type="match status" value="1"/>
</dbReference>
<comment type="similarity">
    <text evidence="1">Belongs to the leucine-binding protein family.</text>
</comment>
<evidence type="ECO:0000256" key="1">
    <source>
        <dbReference type="ARBA" id="ARBA00010062"/>
    </source>
</evidence>
<keyword evidence="2" id="KW-0813">Transport</keyword>
<keyword evidence="8" id="KW-1185">Reference proteome</keyword>
<organism evidence="7">
    <name type="scientific">Tepidanaerobacter syntrophicus</name>
    <dbReference type="NCBI Taxonomy" id="224999"/>
    <lineage>
        <taxon>Bacteria</taxon>
        <taxon>Bacillati</taxon>
        <taxon>Bacillota</taxon>
        <taxon>Clostridia</taxon>
        <taxon>Thermosediminibacterales</taxon>
        <taxon>Tepidanaerobacteraceae</taxon>
        <taxon>Tepidanaerobacter</taxon>
    </lineage>
</organism>